<dbReference type="EMBL" id="WKJJ01000001">
    <property type="protein sequence ID" value="MRV70601.1"/>
    <property type="molecule type" value="Genomic_DNA"/>
</dbReference>
<evidence type="ECO:0000313" key="1">
    <source>
        <dbReference type="EMBL" id="MRV70601.1"/>
    </source>
</evidence>
<dbReference type="RefSeq" id="WP_154371065.1">
    <property type="nucleotide sequence ID" value="NZ_WKJJ01000001.1"/>
</dbReference>
<sequence>MAIAISPIVKRYRYNGVDLPTPPGMSEADVRALHSARFPELLNAEVVAEEPVDGRQEITFRRAVGTKG</sequence>
<keyword evidence="2" id="KW-1185">Reference proteome</keyword>
<dbReference type="NCBIfam" id="TIGR03738">
    <property type="entry name" value="PRTRC_C"/>
    <property type="match status" value="1"/>
</dbReference>
<name>A0A7X2IIT8_9BURK</name>
<dbReference type="InterPro" id="IPR032866">
    <property type="entry name" value="Prok_Ub"/>
</dbReference>
<dbReference type="AlphaFoldDB" id="A0A7X2IIT8"/>
<gene>
    <name evidence="1" type="ORF">GJ700_02560</name>
</gene>
<protein>
    <submittedName>
        <fullName evidence="1">PRTRC system protein C</fullName>
    </submittedName>
</protein>
<evidence type="ECO:0000313" key="2">
    <source>
        <dbReference type="Proteomes" id="UP000446768"/>
    </source>
</evidence>
<proteinExistence type="predicted"/>
<organism evidence="1 2">
    <name type="scientific">Pseudoduganella rivuli</name>
    <dbReference type="NCBI Taxonomy" id="2666085"/>
    <lineage>
        <taxon>Bacteria</taxon>
        <taxon>Pseudomonadati</taxon>
        <taxon>Pseudomonadota</taxon>
        <taxon>Betaproteobacteria</taxon>
        <taxon>Burkholderiales</taxon>
        <taxon>Oxalobacteraceae</taxon>
        <taxon>Telluria group</taxon>
        <taxon>Pseudoduganella</taxon>
    </lineage>
</organism>
<dbReference type="Proteomes" id="UP000446768">
    <property type="component" value="Unassembled WGS sequence"/>
</dbReference>
<accession>A0A7X2IIT8</accession>
<comment type="caution">
    <text evidence="1">The sequence shown here is derived from an EMBL/GenBank/DDBJ whole genome shotgun (WGS) entry which is preliminary data.</text>
</comment>
<reference evidence="1 2" key="1">
    <citation type="submission" date="2019-11" db="EMBL/GenBank/DDBJ databases">
        <title>Novel species isolated from a subtropical stream in China.</title>
        <authorList>
            <person name="Lu H."/>
        </authorList>
    </citation>
    <scope>NUCLEOTIDE SEQUENCE [LARGE SCALE GENOMIC DNA]</scope>
    <source>
        <strain evidence="1 2">FT92W</strain>
    </source>
</reference>
<dbReference type="Pfam" id="PF14454">
    <property type="entry name" value="Prok_Ub"/>
    <property type="match status" value="1"/>
</dbReference>
<dbReference type="InterPro" id="IPR022289">
    <property type="entry name" value="PRTRC_protein-C"/>
</dbReference>